<organism evidence="2 3">
    <name type="scientific">Sphingomonas arvum</name>
    <dbReference type="NCBI Taxonomy" id="2992113"/>
    <lineage>
        <taxon>Bacteria</taxon>
        <taxon>Pseudomonadati</taxon>
        <taxon>Pseudomonadota</taxon>
        <taxon>Alphaproteobacteria</taxon>
        <taxon>Sphingomonadales</taxon>
        <taxon>Sphingomonadaceae</taxon>
        <taxon>Sphingomonas</taxon>
    </lineage>
</organism>
<sequence>MRPINRIIAATALATTAVSSMAVPAEARTRHSRSYYSGRTAYAYKYCRRSPGTTGLLVGGVGGALLGRKLIGHGLLGTAGGVVGGALAGRAIDRTISAQHRCRYR</sequence>
<dbReference type="EMBL" id="JAPDOB010000002">
    <property type="protein sequence ID" value="MCW3798143.1"/>
    <property type="molecule type" value="Genomic_DNA"/>
</dbReference>
<evidence type="ECO:0008006" key="4">
    <source>
        <dbReference type="Google" id="ProtNLM"/>
    </source>
</evidence>
<keyword evidence="1" id="KW-0732">Signal</keyword>
<feature type="chain" id="PRO_5045799795" description="17 kDa surface antigen" evidence="1">
    <location>
        <begin position="23"/>
        <end position="105"/>
    </location>
</feature>
<comment type="caution">
    <text evidence="2">The sequence shown here is derived from an EMBL/GenBank/DDBJ whole genome shotgun (WGS) entry which is preliminary data.</text>
</comment>
<evidence type="ECO:0000313" key="2">
    <source>
        <dbReference type="EMBL" id="MCW3798143.1"/>
    </source>
</evidence>
<name>A0ABT3JGC9_9SPHN</name>
<proteinExistence type="predicted"/>
<evidence type="ECO:0000313" key="3">
    <source>
        <dbReference type="Proteomes" id="UP001526246"/>
    </source>
</evidence>
<protein>
    <recommendedName>
        <fullName evidence="4">17 kDa surface antigen</fullName>
    </recommendedName>
</protein>
<dbReference type="RefSeq" id="WP_264882841.1">
    <property type="nucleotide sequence ID" value="NZ_JAPDOB010000002.1"/>
</dbReference>
<accession>A0ABT3JGC9</accession>
<reference evidence="2 3" key="1">
    <citation type="submission" date="2022-10" db="EMBL/GenBank/DDBJ databases">
        <title>Sphingomonas sp.</title>
        <authorList>
            <person name="Jin C."/>
        </authorList>
    </citation>
    <scope>NUCLEOTIDE SEQUENCE [LARGE SCALE GENOMIC DNA]</scope>
    <source>
        <strain evidence="2 3">BN140010</strain>
    </source>
</reference>
<evidence type="ECO:0000256" key="1">
    <source>
        <dbReference type="SAM" id="SignalP"/>
    </source>
</evidence>
<feature type="signal peptide" evidence="1">
    <location>
        <begin position="1"/>
        <end position="22"/>
    </location>
</feature>
<gene>
    <name evidence="2" type="ORF">OMW55_10040</name>
</gene>
<dbReference type="Proteomes" id="UP001526246">
    <property type="component" value="Unassembled WGS sequence"/>
</dbReference>
<keyword evidence="3" id="KW-1185">Reference proteome</keyword>